<dbReference type="Proteomes" id="UP000573963">
    <property type="component" value="Unassembled WGS sequence"/>
</dbReference>
<proteinExistence type="predicted"/>
<accession>A0AA44DLW6</accession>
<gene>
    <name evidence="1" type="ORF">HF875_11225</name>
</gene>
<evidence type="ECO:0000313" key="1">
    <source>
        <dbReference type="EMBL" id="NME10095.1"/>
    </source>
</evidence>
<dbReference type="AlphaFoldDB" id="A0AA44DLW6"/>
<comment type="caution">
    <text evidence="1">The sequence shown here is derived from an EMBL/GenBank/DDBJ whole genome shotgun (WGS) entry which is preliminary data.</text>
</comment>
<name>A0AA44DLW6_PARBF</name>
<reference evidence="1 2" key="1">
    <citation type="submission" date="2020-04" db="EMBL/GenBank/DDBJ databases">
        <authorList>
            <person name="Hitch T.C.A."/>
            <person name="Wylensek D."/>
            <person name="Clavel T."/>
        </authorList>
    </citation>
    <scope>NUCLEOTIDE SEQUENCE [LARGE SCALE GENOMIC DNA]</scope>
    <source>
        <strain evidence="1 2">Med78_4-601-WT-2</strain>
    </source>
</reference>
<dbReference type="RefSeq" id="WP_167402874.1">
    <property type="nucleotide sequence ID" value="NZ_JABAFD010000006.1"/>
</dbReference>
<sequence length="54" mass="6295">MTNLRSEFGILKGKAENNEIKSVKLNSTHFLREAHGIQEGIRKDKKIKINRKFK</sequence>
<dbReference type="EMBL" id="JABAFD010000006">
    <property type="protein sequence ID" value="NME10095.1"/>
    <property type="molecule type" value="Genomic_DNA"/>
</dbReference>
<organism evidence="1 2">
    <name type="scientific">Paraclostridium bifermentans</name>
    <name type="common">Clostridium bifermentans</name>
    <dbReference type="NCBI Taxonomy" id="1490"/>
    <lineage>
        <taxon>Bacteria</taxon>
        <taxon>Bacillati</taxon>
        <taxon>Bacillota</taxon>
        <taxon>Clostridia</taxon>
        <taxon>Peptostreptococcales</taxon>
        <taxon>Peptostreptococcaceae</taxon>
        <taxon>Paraclostridium</taxon>
    </lineage>
</organism>
<protein>
    <submittedName>
        <fullName evidence="1">Uncharacterized protein</fullName>
    </submittedName>
</protein>
<evidence type="ECO:0000313" key="2">
    <source>
        <dbReference type="Proteomes" id="UP000573963"/>
    </source>
</evidence>